<dbReference type="Proteomes" id="UP001595974">
    <property type="component" value="Unassembled WGS sequence"/>
</dbReference>
<keyword evidence="1" id="KW-1133">Transmembrane helix</keyword>
<comment type="caution">
    <text evidence="2">The sequence shown here is derived from an EMBL/GenBank/DDBJ whole genome shotgun (WGS) entry which is preliminary data.</text>
</comment>
<organism evidence="2 3">
    <name type="scientific">Thauera sinica</name>
    <dbReference type="NCBI Taxonomy" id="2665146"/>
    <lineage>
        <taxon>Bacteria</taxon>
        <taxon>Pseudomonadati</taxon>
        <taxon>Pseudomonadota</taxon>
        <taxon>Betaproteobacteria</taxon>
        <taxon>Rhodocyclales</taxon>
        <taxon>Zoogloeaceae</taxon>
        <taxon>Thauera</taxon>
    </lineage>
</organism>
<evidence type="ECO:0000256" key="1">
    <source>
        <dbReference type="SAM" id="Phobius"/>
    </source>
</evidence>
<proteinExistence type="predicted"/>
<keyword evidence="3" id="KW-1185">Reference proteome</keyword>
<keyword evidence="1" id="KW-0472">Membrane</keyword>
<evidence type="ECO:0000313" key="2">
    <source>
        <dbReference type="EMBL" id="MFC5769133.1"/>
    </source>
</evidence>
<keyword evidence="1" id="KW-0812">Transmembrane</keyword>
<gene>
    <name evidence="2" type="ORF">ACFPTN_07075</name>
</gene>
<feature type="transmembrane region" description="Helical" evidence="1">
    <location>
        <begin position="363"/>
        <end position="386"/>
    </location>
</feature>
<feature type="transmembrane region" description="Helical" evidence="1">
    <location>
        <begin position="36"/>
        <end position="55"/>
    </location>
</feature>
<dbReference type="EMBL" id="JBHSOG010000024">
    <property type="protein sequence ID" value="MFC5769133.1"/>
    <property type="molecule type" value="Genomic_DNA"/>
</dbReference>
<dbReference type="RefSeq" id="WP_096451788.1">
    <property type="nucleotide sequence ID" value="NZ_JBHSOG010000024.1"/>
</dbReference>
<sequence length="397" mass="44363">MNKHIASIPEPAPVRDDAEEIHLSDLVPVLWQRRRMICCLAGLGALLGLGISLASTRYVSEGIFMAHVPIGAYKRYESVLLSGPRLAQFVQRNGTENDAASARILKLIDSDAALRKALRLEFGFTDRDAKTFGVQAGKVSDTVDVRLRYESPEPIGGAPLALLAEFVRDTVIRVDMEETILRQCNDYRIREQTLRNEQLQNGFDIGQQEERAATLRTLTTRNPDTQGQNARQIVAVDKGTERFLSPQAQLTAVEIQIADMRLDDARRERERVASALKRDYYCEAQQALQGNRDGRAFLAELGNIQKTVFEGKDRSANVVEQTWNELDLQRGSWANDYLVRMRFIASPDRTENRERKPGTTTGAVLGLIVGGMLGVFMALALGWWTAHRRAIVAIGKV</sequence>
<reference evidence="3" key="1">
    <citation type="journal article" date="2019" name="Int. J. Syst. Evol. Microbiol.">
        <title>The Global Catalogue of Microorganisms (GCM) 10K type strain sequencing project: providing services to taxonomists for standard genome sequencing and annotation.</title>
        <authorList>
            <consortium name="The Broad Institute Genomics Platform"/>
            <consortium name="The Broad Institute Genome Sequencing Center for Infectious Disease"/>
            <person name="Wu L."/>
            <person name="Ma J."/>
        </authorList>
    </citation>
    <scope>NUCLEOTIDE SEQUENCE [LARGE SCALE GENOMIC DNA]</scope>
    <source>
        <strain evidence="3">SHR3</strain>
    </source>
</reference>
<evidence type="ECO:0000313" key="3">
    <source>
        <dbReference type="Proteomes" id="UP001595974"/>
    </source>
</evidence>
<accession>A0ABW1API3</accession>
<protein>
    <submittedName>
        <fullName evidence="2">Lipopolysaccharide biosynthesis protein</fullName>
    </submittedName>
</protein>
<name>A0ABW1API3_9RHOO</name>